<dbReference type="InterPro" id="IPR027417">
    <property type="entry name" value="P-loop_NTPase"/>
</dbReference>
<dbReference type="SUPFAM" id="SSF52540">
    <property type="entry name" value="P-loop containing nucleoside triphosphate hydrolases"/>
    <property type="match status" value="1"/>
</dbReference>
<keyword evidence="2" id="KW-0813">Transport</keyword>
<comment type="caution">
    <text evidence="6">The sequence shown here is derived from an EMBL/GenBank/DDBJ whole genome shotgun (WGS) entry which is preliminary data.</text>
</comment>
<dbReference type="InterPro" id="IPR003439">
    <property type="entry name" value="ABC_transporter-like_ATP-bd"/>
</dbReference>
<dbReference type="PROSITE" id="PS50893">
    <property type="entry name" value="ABC_TRANSPORTER_2"/>
    <property type="match status" value="1"/>
</dbReference>
<dbReference type="Gene3D" id="3.40.50.300">
    <property type="entry name" value="P-loop containing nucleotide triphosphate hydrolases"/>
    <property type="match status" value="1"/>
</dbReference>
<evidence type="ECO:0000256" key="4">
    <source>
        <dbReference type="ARBA" id="ARBA00022840"/>
    </source>
</evidence>
<reference evidence="6 7" key="1">
    <citation type="submission" date="2024-11" db="EMBL/GenBank/DDBJ databases">
        <authorList>
            <person name="Heng Y.C."/>
            <person name="Lim A.C.H."/>
            <person name="Lee J.K.Y."/>
            <person name="Kittelmann S."/>
        </authorList>
    </citation>
    <scope>NUCLEOTIDE SEQUENCE [LARGE SCALE GENOMIC DNA]</scope>
    <source>
        <strain evidence="6 7">WILCCON 0114</strain>
    </source>
</reference>
<dbReference type="Pfam" id="PF00005">
    <property type="entry name" value="ABC_tran"/>
    <property type="match status" value="1"/>
</dbReference>
<evidence type="ECO:0000256" key="2">
    <source>
        <dbReference type="ARBA" id="ARBA00022448"/>
    </source>
</evidence>
<dbReference type="PROSITE" id="PS00211">
    <property type="entry name" value="ABC_TRANSPORTER_1"/>
    <property type="match status" value="1"/>
</dbReference>
<dbReference type="PANTHER" id="PTHR43335:SF8">
    <property type="entry name" value="ABC TRANSPORTER, ATP-BINDING PROTEIN"/>
    <property type="match status" value="1"/>
</dbReference>
<dbReference type="InterPro" id="IPR017871">
    <property type="entry name" value="ABC_transporter-like_CS"/>
</dbReference>
<evidence type="ECO:0000313" key="7">
    <source>
        <dbReference type="Proteomes" id="UP001623592"/>
    </source>
</evidence>
<gene>
    <name evidence="6" type="ORF">ACJDT4_03560</name>
</gene>
<dbReference type="SMART" id="SM00382">
    <property type="entry name" value="AAA"/>
    <property type="match status" value="1"/>
</dbReference>
<evidence type="ECO:0000259" key="5">
    <source>
        <dbReference type="PROSITE" id="PS50893"/>
    </source>
</evidence>
<evidence type="ECO:0000256" key="3">
    <source>
        <dbReference type="ARBA" id="ARBA00022741"/>
    </source>
</evidence>
<protein>
    <submittedName>
        <fullName evidence="6">ABC transporter ATP-binding protein</fullName>
    </submittedName>
</protein>
<sequence length="306" mass="34794">MESIIQTYNLTKTYKNTNVVDDLDLNIKRGQIYGFLGQNGAGKTTTLRMILNLIKPSNGEVKLFGEINPSREVFKKIGAIIEYPGFYPNLTGEENLEIHRRMMQIENKEYIKDALETAGLDLSAIKNKKVKNYSLGMKQRLGLARALLHKPELLILDEPTNGLDPIGIKTMRDTLIDLCNKKGITILISSHLLSEIEHLATEIAIIHKGRLLEEIDYKELQRKNRKYLKIKVSDDKKACFLLENKLNFKDYEVTEKNIIRVYGMLDKSAAISKILAENNIELYEMSVSLDNLEDYFVKLTGGAVNA</sequence>
<dbReference type="EMBL" id="JBJIAA010000002">
    <property type="protein sequence ID" value="MFL0249487.1"/>
    <property type="molecule type" value="Genomic_DNA"/>
</dbReference>
<dbReference type="RefSeq" id="WP_406786153.1">
    <property type="nucleotide sequence ID" value="NZ_JBJIAA010000002.1"/>
</dbReference>
<evidence type="ECO:0000313" key="6">
    <source>
        <dbReference type="EMBL" id="MFL0249487.1"/>
    </source>
</evidence>
<dbReference type="Proteomes" id="UP001623592">
    <property type="component" value="Unassembled WGS sequence"/>
</dbReference>
<organism evidence="6 7">
    <name type="scientific">Clostridium neuense</name>
    <dbReference type="NCBI Taxonomy" id="1728934"/>
    <lineage>
        <taxon>Bacteria</taxon>
        <taxon>Bacillati</taxon>
        <taxon>Bacillota</taxon>
        <taxon>Clostridia</taxon>
        <taxon>Eubacteriales</taxon>
        <taxon>Clostridiaceae</taxon>
        <taxon>Clostridium</taxon>
    </lineage>
</organism>
<name>A0ABW8TCN1_9CLOT</name>
<proteinExistence type="inferred from homology"/>
<evidence type="ECO:0000256" key="1">
    <source>
        <dbReference type="ARBA" id="ARBA00005417"/>
    </source>
</evidence>
<keyword evidence="7" id="KW-1185">Reference proteome</keyword>
<accession>A0ABW8TCN1</accession>
<dbReference type="CDD" id="cd03268">
    <property type="entry name" value="ABC_BcrA_bacitracin_resist"/>
    <property type="match status" value="1"/>
</dbReference>
<dbReference type="GO" id="GO:0005524">
    <property type="term" value="F:ATP binding"/>
    <property type="evidence" value="ECO:0007669"/>
    <property type="project" value="UniProtKB-KW"/>
</dbReference>
<dbReference type="InterPro" id="IPR003593">
    <property type="entry name" value="AAA+_ATPase"/>
</dbReference>
<keyword evidence="4 6" id="KW-0067">ATP-binding</keyword>
<feature type="domain" description="ABC transporter" evidence="5">
    <location>
        <begin position="5"/>
        <end position="233"/>
    </location>
</feature>
<keyword evidence="3" id="KW-0547">Nucleotide-binding</keyword>
<dbReference type="PANTHER" id="PTHR43335">
    <property type="entry name" value="ABC TRANSPORTER, ATP-BINDING PROTEIN"/>
    <property type="match status" value="1"/>
</dbReference>
<comment type="similarity">
    <text evidence="1">Belongs to the ABC transporter superfamily.</text>
</comment>